<keyword evidence="1" id="KW-0812">Transmembrane</keyword>
<dbReference type="EMBL" id="CP154858">
    <property type="protein sequence ID" value="XDT71960.1"/>
    <property type="molecule type" value="Genomic_DNA"/>
</dbReference>
<dbReference type="KEGG" id="tcd:AAIA72_14345"/>
<name>A0AB39UVW0_9GAMM</name>
<gene>
    <name evidence="2" type="ORF">AAIA72_14345</name>
</gene>
<accession>A0AB39UVW0</accession>
<dbReference type="Pfam" id="PF07963">
    <property type="entry name" value="N_methyl"/>
    <property type="match status" value="1"/>
</dbReference>
<dbReference type="Gene3D" id="3.30.700.10">
    <property type="entry name" value="Glycoprotein, Type 4 Pilin"/>
    <property type="match status" value="1"/>
</dbReference>
<keyword evidence="1" id="KW-0472">Membrane</keyword>
<dbReference type="PROSITE" id="PS00409">
    <property type="entry name" value="PROKAR_NTER_METHYL"/>
    <property type="match status" value="1"/>
</dbReference>
<organism evidence="2">
    <name type="scientific">Thermohahella caldifontis</name>
    <dbReference type="NCBI Taxonomy" id="3142973"/>
    <lineage>
        <taxon>Bacteria</taxon>
        <taxon>Pseudomonadati</taxon>
        <taxon>Pseudomonadota</taxon>
        <taxon>Gammaproteobacteria</taxon>
        <taxon>Oceanospirillales</taxon>
        <taxon>Hahellaceae</taxon>
        <taxon>Thermohahella</taxon>
    </lineage>
</organism>
<dbReference type="AlphaFoldDB" id="A0AB39UVW0"/>
<keyword evidence="1" id="KW-1133">Transmembrane helix</keyword>
<reference evidence="2" key="1">
    <citation type="submission" date="2024-05" db="EMBL/GenBank/DDBJ databases">
        <title>Genome sequencing of novel strain.</title>
        <authorList>
            <person name="Ganbat D."/>
            <person name="Ganbat S."/>
            <person name="Lee S.-J."/>
        </authorList>
    </citation>
    <scope>NUCLEOTIDE SEQUENCE</scope>
    <source>
        <strain evidence="2">SMD15-11</strain>
    </source>
</reference>
<dbReference type="RefSeq" id="WP_369600981.1">
    <property type="nucleotide sequence ID" value="NZ_CP154858.1"/>
</dbReference>
<dbReference type="InterPro" id="IPR045584">
    <property type="entry name" value="Pilin-like"/>
</dbReference>
<feature type="transmembrane region" description="Helical" evidence="1">
    <location>
        <begin position="12"/>
        <end position="31"/>
    </location>
</feature>
<dbReference type="InterPro" id="IPR012902">
    <property type="entry name" value="N_methyl_site"/>
</dbReference>
<dbReference type="NCBIfam" id="TIGR02532">
    <property type="entry name" value="IV_pilin_GFxxxE"/>
    <property type="match status" value="1"/>
</dbReference>
<protein>
    <submittedName>
        <fullName evidence="2">Type II secretion system protein</fullName>
    </submittedName>
</protein>
<sequence>MKKQTGFTLIELIMVIVILGILAAFALPRFADFGSDARKASRSAIDGAIRSASAIAHAACLVDSGCDATAATATVTLDGQTVDMVYGYPAGSATGIGVAADVQNVTAAYASGVATFTVGTSCTVTYTQPSAAGNAPTVAGVSTCP</sequence>
<evidence type="ECO:0000313" key="2">
    <source>
        <dbReference type="EMBL" id="XDT71960.1"/>
    </source>
</evidence>
<evidence type="ECO:0000256" key="1">
    <source>
        <dbReference type="SAM" id="Phobius"/>
    </source>
</evidence>
<dbReference type="SUPFAM" id="SSF54523">
    <property type="entry name" value="Pili subunits"/>
    <property type="match status" value="1"/>
</dbReference>
<proteinExistence type="predicted"/>